<feature type="transmembrane region" description="Helical" evidence="1">
    <location>
        <begin position="214"/>
        <end position="237"/>
    </location>
</feature>
<dbReference type="RefSeq" id="WP_284054947.1">
    <property type="nucleotide sequence ID" value="NZ_JAGRQC010000004.1"/>
</dbReference>
<feature type="transmembrane region" description="Helical" evidence="1">
    <location>
        <begin position="22"/>
        <end position="41"/>
    </location>
</feature>
<dbReference type="EMBL" id="JAGRQC010000004">
    <property type="protein sequence ID" value="MBR0553703.1"/>
    <property type="molecule type" value="Genomic_DNA"/>
</dbReference>
<sequence>MKLDIGAALADALAIWRQNSDLLLRVGGVFFFLPLFATGLFRPDPPLALQSDQGAGSIEATRALFDYYLATAPYVIAGALVTTFGAALLYMLFQRERPRVGEAMGKVAALFLPLVLALIGMELLVFGGTILFIIPGLYAMGRTFLVGIVVIAERRTNPIDALGRSIELTRGHGWILFFVTAVIFMTGLVATSVIGGFHDALLGSGSASPVFEAIFAAATAAIGTVIAIAEALIKIAIYRRMS</sequence>
<dbReference type="AlphaFoldDB" id="A0A8T4IGF5"/>
<keyword evidence="1" id="KW-0812">Transmembrane</keyword>
<keyword evidence="3" id="KW-1185">Reference proteome</keyword>
<gene>
    <name evidence="2" type="ORF">J7S20_14425</name>
</gene>
<feature type="transmembrane region" description="Helical" evidence="1">
    <location>
        <begin position="173"/>
        <end position="194"/>
    </location>
</feature>
<keyword evidence="1" id="KW-1133">Transmembrane helix</keyword>
<evidence type="ECO:0000313" key="2">
    <source>
        <dbReference type="EMBL" id="MBR0553703.1"/>
    </source>
</evidence>
<reference evidence="2" key="1">
    <citation type="submission" date="2021-04" db="EMBL/GenBank/DDBJ databases">
        <title>Ouciella asimina sp. nov., isolated from the surface seawater in the hydrothermal field of Okinawa Trough.</title>
        <authorList>
            <person name="Shuang W."/>
        </authorList>
    </citation>
    <scope>NUCLEOTIDE SEQUENCE</scope>
    <source>
        <strain evidence="2">LXI357</strain>
    </source>
</reference>
<evidence type="ECO:0008006" key="4">
    <source>
        <dbReference type="Google" id="ProtNLM"/>
    </source>
</evidence>
<comment type="caution">
    <text evidence="2">The sequence shown here is derived from an EMBL/GenBank/DDBJ whole genome shotgun (WGS) entry which is preliminary data.</text>
</comment>
<accession>A0A8T4IGF5</accession>
<feature type="transmembrane region" description="Helical" evidence="1">
    <location>
        <begin position="105"/>
        <end position="126"/>
    </location>
</feature>
<evidence type="ECO:0000256" key="1">
    <source>
        <dbReference type="SAM" id="Phobius"/>
    </source>
</evidence>
<proteinExistence type="predicted"/>
<keyword evidence="1" id="KW-0472">Membrane</keyword>
<organism evidence="2 3">
    <name type="scientific">Stakelama marina</name>
    <dbReference type="NCBI Taxonomy" id="2826939"/>
    <lineage>
        <taxon>Bacteria</taxon>
        <taxon>Pseudomonadati</taxon>
        <taxon>Pseudomonadota</taxon>
        <taxon>Alphaproteobacteria</taxon>
        <taxon>Sphingomonadales</taxon>
        <taxon>Sphingomonadaceae</taxon>
        <taxon>Stakelama</taxon>
    </lineage>
</organism>
<feature type="transmembrane region" description="Helical" evidence="1">
    <location>
        <begin position="132"/>
        <end position="152"/>
    </location>
</feature>
<feature type="transmembrane region" description="Helical" evidence="1">
    <location>
        <begin position="74"/>
        <end position="93"/>
    </location>
</feature>
<name>A0A8T4IGF5_9SPHN</name>
<dbReference type="Proteomes" id="UP000676996">
    <property type="component" value="Unassembled WGS sequence"/>
</dbReference>
<evidence type="ECO:0000313" key="3">
    <source>
        <dbReference type="Proteomes" id="UP000676996"/>
    </source>
</evidence>
<protein>
    <recommendedName>
        <fullName evidence="4">Glycerophosphoryl diester phosphodiesterase membrane domain-containing protein</fullName>
    </recommendedName>
</protein>